<dbReference type="AlphaFoldDB" id="A0AA39SW72"/>
<dbReference type="EMBL" id="JAUESC010000002">
    <property type="protein sequence ID" value="KAK0606016.1"/>
    <property type="molecule type" value="Genomic_DNA"/>
</dbReference>
<gene>
    <name evidence="3" type="ORF">LWI29_033178</name>
</gene>
<organism evidence="3 4">
    <name type="scientific">Acer saccharum</name>
    <name type="common">Sugar maple</name>
    <dbReference type="NCBI Taxonomy" id="4024"/>
    <lineage>
        <taxon>Eukaryota</taxon>
        <taxon>Viridiplantae</taxon>
        <taxon>Streptophyta</taxon>
        <taxon>Embryophyta</taxon>
        <taxon>Tracheophyta</taxon>
        <taxon>Spermatophyta</taxon>
        <taxon>Magnoliopsida</taxon>
        <taxon>eudicotyledons</taxon>
        <taxon>Gunneridae</taxon>
        <taxon>Pentapetalae</taxon>
        <taxon>rosids</taxon>
        <taxon>malvids</taxon>
        <taxon>Sapindales</taxon>
        <taxon>Sapindaceae</taxon>
        <taxon>Hippocastanoideae</taxon>
        <taxon>Acereae</taxon>
        <taxon>Acer</taxon>
    </lineage>
</organism>
<reference evidence="3" key="1">
    <citation type="journal article" date="2022" name="Plant J.">
        <title>Strategies of tolerance reflected in two North American maple genomes.</title>
        <authorList>
            <person name="McEvoy S.L."/>
            <person name="Sezen U.U."/>
            <person name="Trouern-Trend A."/>
            <person name="McMahon S.M."/>
            <person name="Schaberg P.G."/>
            <person name="Yang J."/>
            <person name="Wegrzyn J.L."/>
            <person name="Swenson N.G."/>
        </authorList>
    </citation>
    <scope>NUCLEOTIDE SEQUENCE</scope>
    <source>
        <strain evidence="3">NS2018</strain>
    </source>
</reference>
<evidence type="ECO:0000256" key="1">
    <source>
        <dbReference type="SAM" id="Coils"/>
    </source>
</evidence>
<proteinExistence type="predicted"/>
<dbReference type="Proteomes" id="UP001168877">
    <property type="component" value="Unassembled WGS sequence"/>
</dbReference>
<evidence type="ECO:0000256" key="2">
    <source>
        <dbReference type="SAM" id="MobiDB-lite"/>
    </source>
</evidence>
<comment type="caution">
    <text evidence="3">The sequence shown here is derived from an EMBL/GenBank/DDBJ whole genome shotgun (WGS) entry which is preliminary data.</text>
</comment>
<evidence type="ECO:0000313" key="4">
    <source>
        <dbReference type="Proteomes" id="UP001168877"/>
    </source>
</evidence>
<name>A0AA39SW72_ACESA</name>
<evidence type="ECO:0000313" key="3">
    <source>
        <dbReference type="EMBL" id="KAK0606016.1"/>
    </source>
</evidence>
<reference evidence="3" key="2">
    <citation type="submission" date="2023-06" db="EMBL/GenBank/DDBJ databases">
        <authorList>
            <person name="Swenson N.G."/>
            <person name="Wegrzyn J.L."/>
            <person name="Mcevoy S.L."/>
        </authorList>
    </citation>
    <scope>NUCLEOTIDE SEQUENCE</scope>
    <source>
        <strain evidence="3">NS2018</strain>
        <tissue evidence="3">Leaf</tissue>
    </source>
</reference>
<sequence length="206" mass="22434">MSSLPTDILATKGAALLAEQVTALREANLALQAKVEEAKGDLARAEENVISLVQAASESESRRQAVVVEFERMTHAYNTETIISTHRKAERESVKAEKAVLLDENQFLRGTVKILESRVDSSFVDEYFTASYEVTKAFPPPFDLLTPLGWDRDRDRDRDRDHIMAKAATLSDADPDQGGPSLAADIPGSSSLQPTVGSGDTIEAES</sequence>
<feature type="coiled-coil region" evidence="1">
    <location>
        <begin position="21"/>
        <end position="62"/>
    </location>
</feature>
<accession>A0AA39SW72</accession>
<keyword evidence="1" id="KW-0175">Coiled coil</keyword>
<keyword evidence="4" id="KW-1185">Reference proteome</keyword>
<feature type="region of interest" description="Disordered" evidence="2">
    <location>
        <begin position="167"/>
        <end position="206"/>
    </location>
</feature>
<protein>
    <submittedName>
        <fullName evidence="3">Uncharacterized protein</fullName>
    </submittedName>
</protein>
<feature type="compositionally biased region" description="Polar residues" evidence="2">
    <location>
        <begin position="188"/>
        <end position="198"/>
    </location>
</feature>